<evidence type="ECO:0000313" key="3">
    <source>
        <dbReference type="Proteomes" id="UP000219042"/>
    </source>
</evidence>
<dbReference type="AlphaFoldDB" id="A0A240E6H4"/>
<dbReference type="InterPro" id="IPR001387">
    <property type="entry name" value="Cro/C1-type_HTH"/>
</dbReference>
<dbReference type="Proteomes" id="UP000219042">
    <property type="component" value="Unassembled WGS sequence"/>
</dbReference>
<dbReference type="Pfam" id="PF01381">
    <property type="entry name" value="HTH_3"/>
    <property type="match status" value="1"/>
</dbReference>
<evidence type="ECO:0000259" key="1">
    <source>
        <dbReference type="PROSITE" id="PS50943"/>
    </source>
</evidence>
<feature type="domain" description="HTH cro/C1-type" evidence="1">
    <location>
        <begin position="17"/>
        <end position="76"/>
    </location>
</feature>
<dbReference type="GO" id="GO:0003677">
    <property type="term" value="F:DNA binding"/>
    <property type="evidence" value="ECO:0007669"/>
    <property type="project" value="InterPro"/>
</dbReference>
<protein>
    <submittedName>
        <fullName evidence="2">Helix-turn-helix domain-containing protein</fullName>
    </submittedName>
</protein>
<dbReference type="OrthoDB" id="6693274at2"/>
<name>A0A240E6H4_9GAMM</name>
<dbReference type="Gene3D" id="1.10.260.40">
    <property type="entry name" value="lambda repressor-like DNA-binding domains"/>
    <property type="match status" value="1"/>
</dbReference>
<keyword evidence="3" id="KW-1185">Reference proteome</keyword>
<dbReference type="RefSeq" id="WP_097078448.1">
    <property type="nucleotide sequence ID" value="NZ_BAABHT010000003.1"/>
</dbReference>
<organism evidence="2 3">
    <name type="scientific">Acinetobacter puyangensis</name>
    <dbReference type="NCBI Taxonomy" id="1096779"/>
    <lineage>
        <taxon>Bacteria</taxon>
        <taxon>Pseudomonadati</taxon>
        <taxon>Pseudomonadota</taxon>
        <taxon>Gammaproteobacteria</taxon>
        <taxon>Moraxellales</taxon>
        <taxon>Moraxellaceae</taxon>
        <taxon>Acinetobacter</taxon>
    </lineage>
</organism>
<dbReference type="InterPro" id="IPR010982">
    <property type="entry name" value="Lambda_DNA-bd_dom_sf"/>
</dbReference>
<dbReference type="SMART" id="SM00530">
    <property type="entry name" value="HTH_XRE"/>
    <property type="match status" value="1"/>
</dbReference>
<dbReference type="PROSITE" id="PS50943">
    <property type="entry name" value="HTH_CROC1"/>
    <property type="match status" value="1"/>
</dbReference>
<dbReference type="SUPFAM" id="SSF47413">
    <property type="entry name" value="lambda repressor-like DNA-binding domains"/>
    <property type="match status" value="1"/>
</dbReference>
<dbReference type="EMBL" id="OANT01000002">
    <property type="protein sequence ID" value="SNX44202.1"/>
    <property type="molecule type" value="Genomic_DNA"/>
</dbReference>
<accession>A0A240E6H4</accession>
<evidence type="ECO:0000313" key="2">
    <source>
        <dbReference type="EMBL" id="SNX44202.1"/>
    </source>
</evidence>
<sequence length="226" mass="25577">MAFKSSDERRRLIGLKLSEARKLAKYTQSEVMKEIFNTRNPTQKNRISEIENGKVLPDAELLVELCLLYGVSCDWILGFTVEPEIDINASRVGILYNGTHRMLSESIQRIVEAFSEIGAAHMSKLPNSCFLELVEQARNVVTQVRTGKFRKEDFDNFAALVKECDIKLAQQVSANLKLLDNLVERSDEIVTESLEAGCDAAMKKTTSKSKVTHEYVQQLDVFEEIN</sequence>
<dbReference type="CDD" id="cd00093">
    <property type="entry name" value="HTH_XRE"/>
    <property type="match status" value="1"/>
</dbReference>
<gene>
    <name evidence="2" type="ORF">SAMN05421731_102363</name>
</gene>
<proteinExistence type="predicted"/>
<reference evidence="3" key="1">
    <citation type="submission" date="2016-09" db="EMBL/GenBank/DDBJ databases">
        <authorList>
            <person name="Varghese N."/>
            <person name="Submissions S."/>
        </authorList>
    </citation>
    <scope>NUCLEOTIDE SEQUENCE [LARGE SCALE GENOMIC DNA]</scope>
    <source>
        <strain evidence="3">ANC 4466</strain>
    </source>
</reference>